<dbReference type="Proteomes" id="UP000318741">
    <property type="component" value="Chromosome"/>
</dbReference>
<evidence type="ECO:0000256" key="1">
    <source>
        <dbReference type="SAM" id="Phobius"/>
    </source>
</evidence>
<proteinExistence type="predicted"/>
<keyword evidence="1" id="KW-0472">Membrane</keyword>
<feature type="transmembrane region" description="Helical" evidence="1">
    <location>
        <begin position="107"/>
        <end position="127"/>
    </location>
</feature>
<dbReference type="EMBL" id="CP036265">
    <property type="protein sequence ID" value="QDT14021.1"/>
    <property type="molecule type" value="Genomic_DNA"/>
</dbReference>
<evidence type="ECO:0000313" key="2">
    <source>
        <dbReference type="EMBL" id="QDT14021.1"/>
    </source>
</evidence>
<reference evidence="2 3" key="1">
    <citation type="submission" date="2019-02" db="EMBL/GenBank/DDBJ databases">
        <title>Deep-cultivation of Planctomycetes and their phenomic and genomic characterization uncovers novel biology.</title>
        <authorList>
            <person name="Wiegand S."/>
            <person name="Jogler M."/>
            <person name="Boedeker C."/>
            <person name="Pinto D."/>
            <person name="Vollmers J."/>
            <person name="Rivas-Marin E."/>
            <person name="Kohn T."/>
            <person name="Peeters S.H."/>
            <person name="Heuer A."/>
            <person name="Rast P."/>
            <person name="Oberbeckmann S."/>
            <person name="Bunk B."/>
            <person name="Jeske O."/>
            <person name="Meyerdierks A."/>
            <person name="Storesund J.E."/>
            <person name="Kallscheuer N."/>
            <person name="Luecker S."/>
            <person name="Lage O.M."/>
            <person name="Pohl T."/>
            <person name="Merkel B.J."/>
            <person name="Hornburger P."/>
            <person name="Mueller R.-W."/>
            <person name="Bruemmer F."/>
            <person name="Labrenz M."/>
            <person name="Spormann A.M."/>
            <person name="Op den Camp H."/>
            <person name="Overmann J."/>
            <person name="Amann R."/>
            <person name="Jetten M.S.M."/>
            <person name="Mascher T."/>
            <person name="Medema M.H."/>
            <person name="Devos D.P."/>
            <person name="Kaster A.-K."/>
            <person name="Ovreas L."/>
            <person name="Rohde M."/>
            <person name="Galperin M.Y."/>
            <person name="Jogler C."/>
        </authorList>
    </citation>
    <scope>NUCLEOTIDE SEQUENCE [LARGE SCALE GENOMIC DNA]</scope>
    <source>
        <strain evidence="2 3">CA12</strain>
    </source>
</reference>
<organism evidence="2 3">
    <name type="scientific">Alienimonas californiensis</name>
    <dbReference type="NCBI Taxonomy" id="2527989"/>
    <lineage>
        <taxon>Bacteria</taxon>
        <taxon>Pseudomonadati</taxon>
        <taxon>Planctomycetota</taxon>
        <taxon>Planctomycetia</taxon>
        <taxon>Planctomycetales</taxon>
        <taxon>Planctomycetaceae</taxon>
        <taxon>Alienimonas</taxon>
    </lineage>
</organism>
<evidence type="ECO:0008006" key="4">
    <source>
        <dbReference type="Google" id="ProtNLM"/>
    </source>
</evidence>
<dbReference type="AlphaFoldDB" id="A0A517P3S4"/>
<name>A0A517P3S4_9PLAN</name>
<keyword evidence="1" id="KW-1133">Transmembrane helix</keyword>
<dbReference type="KEGG" id="acaf:CA12_00890"/>
<feature type="transmembrane region" description="Helical" evidence="1">
    <location>
        <begin position="76"/>
        <end position="101"/>
    </location>
</feature>
<gene>
    <name evidence="2" type="ORF">CA12_00890</name>
</gene>
<protein>
    <recommendedName>
        <fullName evidence="4">Yip1 domain protein</fullName>
    </recommendedName>
</protein>
<feature type="transmembrane region" description="Helical" evidence="1">
    <location>
        <begin position="139"/>
        <end position="172"/>
    </location>
</feature>
<keyword evidence="1" id="KW-0812">Transmembrane</keyword>
<evidence type="ECO:0000313" key="3">
    <source>
        <dbReference type="Proteomes" id="UP000318741"/>
    </source>
</evidence>
<accession>A0A517P3S4</accession>
<dbReference type="RefSeq" id="WP_145356631.1">
    <property type="nucleotide sequence ID" value="NZ_CP036265.1"/>
</dbReference>
<feature type="transmembrane region" description="Helical" evidence="1">
    <location>
        <begin position="30"/>
        <end position="55"/>
    </location>
</feature>
<keyword evidence="3" id="KW-1185">Reference proteome</keyword>
<sequence>MPVSPHAALLSLPVVPLAWQRGAPDPTALLGVGIAFLLGAALAFAVSLLIQAVFLRLAASLVLKEEIPFGDALLTLFLSYVIAGAITFVIGLPVGFVAGLLDLPEGLGLAINLLGLPLTIGIQAAVIARRHDLSFGQALLIYLAMMVMGFLIGLVIALVVIGLLLAFGVALAP</sequence>